<organism evidence="2 3">
    <name type="scientific">Fusarium ambrosium</name>
    <dbReference type="NCBI Taxonomy" id="131363"/>
    <lineage>
        <taxon>Eukaryota</taxon>
        <taxon>Fungi</taxon>
        <taxon>Dikarya</taxon>
        <taxon>Ascomycota</taxon>
        <taxon>Pezizomycotina</taxon>
        <taxon>Sordariomycetes</taxon>
        <taxon>Hypocreomycetidae</taxon>
        <taxon>Hypocreales</taxon>
        <taxon>Nectriaceae</taxon>
        <taxon>Fusarium</taxon>
        <taxon>Fusarium solani species complex</taxon>
    </lineage>
</organism>
<dbReference type="PANTHER" id="PTHR33112">
    <property type="entry name" value="DOMAIN PROTEIN, PUTATIVE-RELATED"/>
    <property type="match status" value="1"/>
</dbReference>
<keyword evidence="3" id="KW-1185">Reference proteome</keyword>
<name>A0A428SYQ5_9HYPO</name>
<dbReference type="Pfam" id="PF06985">
    <property type="entry name" value="HET"/>
    <property type="match status" value="1"/>
</dbReference>
<protein>
    <recommendedName>
        <fullName evidence="1">Heterokaryon incompatibility domain-containing protein</fullName>
    </recommendedName>
</protein>
<evidence type="ECO:0000313" key="2">
    <source>
        <dbReference type="EMBL" id="RSL94922.1"/>
    </source>
</evidence>
<dbReference type="EMBL" id="NIZV01000309">
    <property type="protein sequence ID" value="RSL94922.1"/>
    <property type="molecule type" value="Genomic_DNA"/>
</dbReference>
<dbReference type="InterPro" id="IPR010730">
    <property type="entry name" value="HET"/>
</dbReference>
<evidence type="ECO:0000259" key="1">
    <source>
        <dbReference type="Pfam" id="PF06985"/>
    </source>
</evidence>
<sequence>MDVSATTSEFICDACRNIDFSKVLELTSATPSAKSLVLDADGSRFIPPLQTNWIVCRILSTCCRQESTTLGRFELRAVSFLENCLWADRWFKGAQESAMLVVTPKASGNDEKDIPMLSRGNDAGYVVIYPNGTVPGLFRPRIVSESFDSERTRKWLQNCKDCHRTDCRGSSQTVAALKLIDCETLEVVPATDSMTWVTLSYVWGQRKEVVSNNHPSLPSLQLPSPIPRLISDTIAVVKSLGYRYLWVDKYCIDQQNKSEKIDHISNMDLIYGGAEVTIIAASGTSEDQGLPGIGATKRSKQQVVELPGFTILSTGPDPTASIAESKWWTRGWTFQEAFLSPRKLVFTEHQTYFECLEVSWNESIGGLEFIENPEQVDFNRFWKASGFLMNPYTGQTIPRKYWDGGYLKECGTLHVESHETQKMLQHRHHELLKLAEKYCSRELTLDSDSLNAFLGVLQFLERNSLPPTLHLCGLPYVALGSTDDEAVGMYLTASLCWYHLASSSVRRRREFPSWTWAGWAGSITSIRLYEAQHWIPRAREILLEDKGGQIHPAAQYLQTSRQSRGPDSASAVILTALEVPGTLFFTAGDTDSWSDWTVAGHSLFLEGVQLPTTTPSVFLERIKTKAWSCLLLGDYWSGNSSKEECRSFLLVVEWEDSETATRVGMLLAQGCEGSGNDGDSLFDESNLGWIQVRLV</sequence>
<accession>A0A428SYQ5</accession>
<dbReference type="AlphaFoldDB" id="A0A428SYQ5"/>
<feature type="domain" description="Heterokaryon incompatibility" evidence="1">
    <location>
        <begin position="196"/>
        <end position="336"/>
    </location>
</feature>
<gene>
    <name evidence="2" type="ORF">CDV31_014097</name>
</gene>
<proteinExistence type="predicted"/>
<dbReference type="PANTHER" id="PTHR33112:SF1">
    <property type="entry name" value="HETEROKARYON INCOMPATIBILITY DOMAIN-CONTAINING PROTEIN"/>
    <property type="match status" value="1"/>
</dbReference>
<dbReference type="Proteomes" id="UP000288429">
    <property type="component" value="Unassembled WGS sequence"/>
</dbReference>
<comment type="caution">
    <text evidence="2">The sequence shown here is derived from an EMBL/GenBank/DDBJ whole genome shotgun (WGS) entry which is preliminary data.</text>
</comment>
<reference evidence="2 3" key="1">
    <citation type="submission" date="2017-06" db="EMBL/GenBank/DDBJ databases">
        <title>Cmopartive genomic analysis of Ambrosia Fusariam Clade fungi.</title>
        <authorList>
            <person name="Stajich J.E."/>
            <person name="Carrillo J."/>
            <person name="Kijimoto T."/>
            <person name="Eskalen A."/>
            <person name="O'Donnell K."/>
            <person name="Kasson M."/>
        </authorList>
    </citation>
    <scope>NUCLEOTIDE SEQUENCE [LARGE SCALE GENOMIC DNA]</scope>
    <source>
        <strain evidence="2 3">NRRL 20438</strain>
    </source>
</reference>
<evidence type="ECO:0000313" key="3">
    <source>
        <dbReference type="Proteomes" id="UP000288429"/>
    </source>
</evidence>